<dbReference type="AlphaFoldDB" id="A0A1M6QJC8"/>
<dbReference type="CDD" id="cd00082">
    <property type="entry name" value="HisKA"/>
    <property type="match status" value="1"/>
</dbReference>
<evidence type="ECO:0000256" key="4">
    <source>
        <dbReference type="ARBA" id="ARBA00022475"/>
    </source>
</evidence>
<dbReference type="RefSeq" id="WP_073122448.1">
    <property type="nucleotide sequence ID" value="NZ_FRAA01000003.1"/>
</dbReference>
<keyword evidence="12" id="KW-0902">Two-component regulatory system</keyword>
<dbReference type="SMART" id="SM00388">
    <property type="entry name" value="HisKA"/>
    <property type="match status" value="1"/>
</dbReference>
<evidence type="ECO:0000313" key="18">
    <source>
        <dbReference type="Proteomes" id="UP000184474"/>
    </source>
</evidence>
<keyword evidence="18" id="KW-1185">Reference proteome</keyword>
<dbReference type="CDD" id="cd06225">
    <property type="entry name" value="HAMP"/>
    <property type="match status" value="1"/>
</dbReference>
<sequence length="492" mass="55172">MASASNYSTGLFLKLAGIFLLLLLSVSALYFYFSLTVADKHFQEKNQKLNAGVAKHIGTELKPFLDGKLNEQATDDIMHHMMAINPAIEVYLLDTTGAILNYVAPYKKVVLDRVGLQPIAEFLNPSCEAMILGDDPRKEGRSKVFSAAKIEEDGQVLGYVYVILASEEYDSIGEQLFDSYILRLGSVYGLIAVLAALVIGVLAIYFITRNLSTVIDTVRRFQNGEMSARIEVTKGGEINELAESFNEMADTIVGNIENMKSMENLRRELVGNVSHDLRTPLAVIHGFIETLIIKEKGLSDEEKRKYLSRALDGTERLKKLVEELFELSKLEAKQVIPNKEAFFINELIDDITQKYAVLLEERKLTMIPVHENHPFMVYADIGLIERVLQNLIDNAIKYTPENGEIRLEINAVKEQVEIKVTDTGKGIPEDQIPFVFDRYHIGDKRISLDQNSTGLGLAIVKRILEIHDSSIRLTSAMGRGTTFSFDLPQYTA</sequence>
<dbReference type="EC" id="2.7.13.3" evidence="3"/>
<dbReference type="Pfam" id="PF02518">
    <property type="entry name" value="HATPase_c"/>
    <property type="match status" value="1"/>
</dbReference>
<dbReference type="GO" id="GO:0005524">
    <property type="term" value="F:ATP binding"/>
    <property type="evidence" value="ECO:0007669"/>
    <property type="project" value="UniProtKB-KW"/>
</dbReference>
<keyword evidence="8" id="KW-0547">Nucleotide-binding</keyword>
<dbReference type="STRING" id="156994.SAMN04488028_103350"/>
<name>A0A1M6QJC8_REIAG</name>
<dbReference type="InterPro" id="IPR003660">
    <property type="entry name" value="HAMP_dom"/>
</dbReference>
<dbReference type="PROSITE" id="PS50109">
    <property type="entry name" value="HIS_KIN"/>
    <property type="match status" value="1"/>
</dbReference>
<dbReference type="PANTHER" id="PTHR45528">
    <property type="entry name" value="SENSOR HISTIDINE KINASE CPXA"/>
    <property type="match status" value="1"/>
</dbReference>
<dbReference type="Proteomes" id="UP000184474">
    <property type="component" value="Unassembled WGS sequence"/>
</dbReference>
<reference evidence="18" key="1">
    <citation type="submission" date="2016-11" db="EMBL/GenBank/DDBJ databases">
        <authorList>
            <person name="Varghese N."/>
            <person name="Submissions S."/>
        </authorList>
    </citation>
    <scope>NUCLEOTIDE SEQUENCE [LARGE SCALE GENOMIC DNA]</scope>
    <source>
        <strain evidence="18">DSM 26134</strain>
    </source>
</reference>
<evidence type="ECO:0000256" key="1">
    <source>
        <dbReference type="ARBA" id="ARBA00000085"/>
    </source>
</evidence>
<dbReference type="EMBL" id="FRAA01000003">
    <property type="protein sequence ID" value="SHK20275.1"/>
    <property type="molecule type" value="Genomic_DNA"/>
</dbReference>
<evidence type="ECO:0000256" key="13">
    <source>
        <dbReference type="ARBA" id="ARBA00023136"/>
    </source>
</evidence>
<dbReference type="Pfam" id="PF00512">
    <property type="entry name" value="HisKA"/>
    <property type="match status" value="1"/>
</dbReference>
<feature type="domain" description="HAMP" evidence="16">
    <location>
        <begin position="205"/>
        <end position="257"/>
    </location>
</feature>
<comment type="subcellular location">
    <subcellularLocation>
        <location evidence="2">Cell membrane</location>
        <topology evidence="2">Multi-pass membrane protein</topology>
    </subcellularLocation>
</comment>
<dbReference type="Gene3D" id="6.10.340.10">
    <property type="match status" value="1"/>
</dbReference>
<dbReference type="InterPro" id="IPR050398">
    <property type="entry name" value="HssS/ArlS-like"/>
</dbReference>
<dbReference type="InterPro" id="IPR004358">
    <property type="entry name" value="Sig_transdc_His_kin-like_C"/>
</dbReference>
<keyword evidence="13 14" id="KW-0472">Membrane</keyword>
<evidence type="ECO:0000256" key="11">
    <source>
        <dbReference type="ARBA" id="ARBA00022989"/>
    </source>
</evidence>
<dbReference type="Pfam" id="PF00672">
    <property type="entry name" value="HAMP"/>
    <property type="match status" value="1"/>
</dbReference>
<protein>
    <recommendedName>
        <fullName evidence="3">histidine kinase</fullName>
        <ecNumber evidence="3">2.7.13.3</ecNumber>
    </recommendedName>
</protein>
<dbReference type="PANTHER" id="PTHR45528:SF1">
    <property type="entry name" value="SENSOR HISTIDINE KINASE CPXA"/>
    <property type="match status" value="1"/>
</dbReference>
<evidence type="ECO:0000256" key="2">
    <source>
        <dbReference type="ARBA" id="ARBA00004651"/>
    </source>
</evidence>
<evidence type="ECO:0000259" key="16">
    <source>
        <dbReference type="PROSITE" id="PS50885"/>
    </source>
</evidence>
<keyword evidence="11 14" id="KW-1133">Transmembrane helix</keyword>
<evidence type="ECO:0000256" key="6">
    <source>
        <dbReference type="ARBA" id="ARBA00022679"/>
    </source>
</evidence>
<proteinExistence type="predicted"/>
<evidence type="ECO:0000256" key="10">
    <source>
        <dbReference type="ARBA" id="ARBA00022840"/>
    </source>
</evidence>
<comment type="catalytic activity">
    <reaction evidence="1">
        <text>ATP + protein L-histidine = ADP + protein N-phospho-L-histidine.</text>
        <dbReference type="EC" id="2.7.13.3"/>
    </reaction>
</comment>
<dbReference type="SUPFAM" id="SSF55874">
    <property type="entry name" value="ATPase domain of HSP90 chaperone/DNA topoisomerase II/histidine kinase"/>
    <property type="match status" value="1"/>
</dbReference>
<dbReference type="InterPro" id="IPR003594">
    <property type="entry name" value="HATPase_dom"/>
</dbReference>
<evidence type="ECO:0000256" key="12">
    <source>
        <dbReference type="ARBA" id="ARBA00023012"/>
    </source>
</evidence>
<keyword evidence="4" id="KW-1003">Cell membrane</keyword>
<evidence type="ECO:0000313" key="17">
    <source>
        <dbReference type="EMBL" id="SHK20275.1"/>
    </source>
</evidence>
<evidence type="ECO:0000256" key="14">
    <source>
        <dbReference type="SAM" id="Phobius"/>
    </source>
</evidence>
<evidence type="ECO:0000259" key="15">
    <source>
        <dbReference type="PROSITE" id="PS50109"/>
    </source>
</evidence>
<feature type="domain" description="Histidine kinase" evidence="15">
    <location>
        <begin position="272"/>
        <end position="491"/>
    </location>
</feature>
<keyword evidence="9" id="KW-0418">Kinase</keyword>
<dbReference type="InterPro" id="IPR036890">
    <property type="entry name" value="HATPase_C_sf"/>
</dbReference>
<dbReference type="GO" id="GO:0000155">
    <property type="term" value="F:phosphorelay sensor kinase activity"/>
    <property type="evidence" value="ECO:0007669"/>
    <property type="project" value="InterPro"/>
</dbReference>
<dbReference type="InterPro" id="IPR003661">
    <property type="entry name" value="HisK_dim/P_dom"/>
</dbReference>
<dbReference type="FunFam" id="3.30.565.10:FF:000006">
    <property type="entry name" value="Sensor histidine kinase WalK"/>
    <property type="match status" value="1"/>
</dbReference>
<keyword evidence="5" id="KW-0597">Phosphoprotein</keyword>
<keyword evidence="6" id="KW-0808">Transferase</keyword>
<dbReference type="Gene3D" id="1.10.287.130">
    <property type="match status" value="1"/>
</dbReference>
<dbReference type="InterPro" id="IPR036097">
    <property type="entry name" value="HisK_dim/P_sf"/>
</dbReference>
<dbReference type="SMART" id="SM00304">
    <property type="entry name" value="HAMP"/>
    <property type="match status" value="1"/>
</dbReference>
<keyword evidence="10" id="KW-0067">ATP-binding</keyword>
<dbReference type="Gene3D" id="3.30.565.10">
    <property type="entry name" value="Histidine kinase-like ATPase, C-terminal domain"/>
    <property type="match status" value="1"/>
</dbReference>
<dbReference type="PRINTS" id="PR00344">
    <property type="entry name" value="BCTRLSENSOR"/>
</dbReference>
<dbReference type="FunFam" id="1.10.287.130:FF:000001">
    <property type="entry name" value="Two-component sensor histidine kinase"/>
    <property type="match status" value="1"/>
</dbReference>
<organism evidence="17 18">
    <name type="scientific">Reichenbachiella agariperforans</name>
    <dbReference type="NCBI Taxonomy" id="156994"/>
    <lineage>
        <taxon>Bacteria</taxon>
        <taxon>Pseudomonadati</taxon>
        <taxon>Bacteroidota</taxon>
        <taxon>Cytophagia</taxon>
        <taxon>Cytophagales</taxon>
        <taxon>Reichenbachiellaceae</taxon>
        <taxon>Reichenbachiella</taxon>
    </lineage>
</organism>
<evidence type="ECO:0000256" key="7">
    <source>
        <dbReference type="ARBA" id="ARBA00022692"/>
    </source>
</evidence>
<dbReference type="GO" id="GO:0005886">
    <property type="term" value="C:plasma membrane"/>
    <property type="evidence" value="ECO:0007669"/>
    <property type="project" value="UniProtKB-SubCell"/>
</dbReference>
<feature type="transmembrane region" description="Helical" evidence="14">
    <location>
        <begin position="12"/>
        <end position="33"/>
    </location>
</feature>
<accession>A0A1M6QJC8</accession>
<keyword evidence="7 14" id="KW-0812">Transmembrane</keyword>
<dbReference type="SUPFAM" id="SSF158472">
    <property type="entry name" value="HAMP domain-like"/>
    <property type="match status" value="1"/>
</dbReference>
<gene>
    <name evidence="17" type="ORF">SAMN04488028_103350</name>
</gene>
<evidence type="ECO:0000256" key="8">
    <source>
        <dbReference type="ARBA" id="ARBA00022741"/>
    </source>
</evidence>
<evidence type="ECO:0000256" key="5">
    <source>
        <dbReference type="ARBA" id="ARBA00022553"/>
    </source>
</evidence>
<dbReference type="SMART" id="SM00387">
    <property type="entry name" value="HATPase_c"/>
    <property type="match status" value="1"/>
</dbReference>
<evidence type="ECO:0000256" key="3">
    <source>
        <dbReference type="ARBA" id="ARBA00012438"/>
    </source>
</evidence>
<dbReference type="PROSITE" id="PS50885">
    <property type="entry name" value="HAMP"/>
    <property type="match status" value="1"/>
</dbReference>
<dbReference type="CDD" id="cd00075">
    <property type="entry name" value="HATPase"/>
    <property type="match status" value="1"/>
</dbReference>
<dbReference type="SUPFAM" id="SSF47384">
    <property type="entry name" value="Homodimeric domain of signal transducing histidine kinase"/>
    <property type="match status" value="1"/>
</dbReference>
<dbReference type="InterPro" id="IPR005467">
    <property type="entry name" value="His_kinase_dom"/>
</dbReference>
<feature type="transmembrane region" description="Helical" evidence="14">
    <location>
        <begin position="187"/>
        <end position="207"/>
    </location>
</feature>
<evidence type="ECO:0000256" key="9">
    <source>
        <dbReference type="ARBA" id="ARBA00022777"/>
    </source>
</evidence>